<reference evidence="15 16" key="1">
    <citation type="journal article" date="2016" name="Nat. Commun.">
        <title>Thousands of microbial genomes shed light on interconnected biogeochemical processes in an aquifer system.</title>
        <authorList>
            <person name="Anantharaman K."/>
            <person name="Brown C.T."/>
            <person name="Hug L.A."/>
            <person name="Sharon I."/>
            <person name="Castelle C.J."/>
            <person name="Probst A.J."/>
            <person name="Thomas B.C."/>
            <person name="Singh A."/>
            <person name="Wilkins M.J."/>
            <person name="Karaoz U."/>
            <person name="Brodie E.L."/>
            <person name="Williams K.H."/>
            <person name="Hubbard S.S."/>
            <person name="Banfield J.F."/>
        </authorList>
    </citation>
    <scope>NUCLEOTIDE SEQUENCE [LARGE SCALE GENOMIC DNA]</scope>
</reference>
<dbReference type="Proteomes" id="UP000176421">
    <property type="component" value="Unassembled WGS sequence"/>
</dbReference>
<evidence type="ECO:0000256" key="12">
    <source>
        <dbReference type="ARBA" id="ARBA00023136"/>
    </source>
</evidence>
<dbReference type="Pfam" id="PF02163">
    <property type="entry name" value="Peptidase_M50"/>
    <property type="match status" value="1"/>
</dbReference>
<organism evidence="15 16">
    <name type="scientific">Candidatus Staskawiczbacteria bacterium RIFCSPHIGHO2_02_FULL_34_9</name>
    <dbReference type="NCBI Taxonomy" id="1802206"/>
    <lineage>
        <taxon>Bacteria</taxon>
        <taxon>Candidatus Staskawicziibacteriota</taxon>
    </lineage>
</organism>
<evidence type="ECO:0000256" key="1">
    <source>
        <dbReference type="ARBA" id="ARBA00001947"/>
    </source>
</evidence>
<feature type="transmembrane region" description="Helical" evidence="13">
    <location>
        <begin position="130"/>
        <end position="149"/>
    </location>
</feature>
<evidence type="ECO:0000256" key="11">
    <source>
        <dbReference type="ARBA" id="ARBA00023049"/>
    </source>
</evidence>
<evidence type="ECO:0000256" key="7">
    <source>
        <dbReference type="ARBA" id="ARBA00022723"/>
    </source>
</evidence>
<feature type="transmembrane region" description="Helical" evidence="13">
    <location>
        <begin position="180"/>
        <end position="206"/>
    </location>
</feature>
<keyword evidence="11" id="KW-0482">Metalloprotease</keyword>
<keyword evidence="12 13" id="KW-0472">Membrane</keyword>
<feature type="transmembrane region" description="Helical" evidence="13">
    <location>
        <begin position="96"/>
        <end position="118"/>
    </location>
</feature>
<evidence type="ECO:0000256" key="5">
    <source>
        <dbReference type="ARBA" id="ARBA00022670"/>
    </source>
</evidence>
<dbReference type="AlphaFoldDB" id="A0A1G2HYP0"/>
<feature type="transmembrane region" description="Helical" evidence="13">
    <location>
        <begin position="52"/>
        <end position="75"/>
    </location>
</feature>
<evidence type="ECO:0000256" key="8">
    <source>
        <dbReference type="ARBA" id="ARBA00022801"/>
    </source>
</evidence>
<keyword evidence="7" id="KW-0479">Metal-binding</keyword>
<dbReference type="GO" id="GO:0006508">
    <property type="term" value="P:proteolysis"/>
    <property type="evidence" value="ECO:0007669"/>
    <property type="project" value="UniProtKB-KW"/>
</dbReference>
<dbReference type="GO" id="GO:0005886">
    <property type="term" value="C:plasma membrane"/>
    <property type="evidence" value="ECO:0007669"/>
    <property type="project" value="UniProtKB-SubCell"/>
</dbReference>
<dbReference type="GO" id="GO:0046872">
    <property type="term" value="F:metal ion binding"/>
    <property type="evidence" value="ECO:0007669"/>
    <property type="project" value="UniProtKB-KW"/>
</dbReference>
<evidence type="ECO:0000256" key="2">
    <source>
        <dbReference type="ARBA" id="ARBA00004651"/>
    </source>
</evidence>
<evidence type="ECO:0000256" key="4">
    <source>
        <dbReference type="ARBA" id="ARBA00022475"/>
    </source>
</evidence>
<comment type="caution">
    <text evidence="15">The sequence shown here is derived from an EMBL/GenBank/DDBJ whole genome shotgun (WGS) entry which is preliminary data.</text>
</comment>
<evidence type="ECO:0000256" key="10">
    <source>
        <dbReference type="ARBA" id="ARBA00022989"/>
    </source>
</evidence>
<comment type="cofactor">
    <cofactor evidence="1">
        <name>Zn(2+)</name>
        <dbReference type="ChEBI" id="CHEBI:29105"/>
    </cofactor>
</comment>
<keyword evidence="4" id="KW-1003">Cell membrane</keyword>
<evidence type="ECO:0000256" key="13">
    <source>
        <dbReference type="SAM" id="Phobius"/>
    </source>
</evidence>
<evidence type="ECO:0000256" key="3">
    <source>
        <dbReference type="ARBA" id="ARBA00007931"/>
    </source>
</evidence>
<dbReference type="InterPro" id="IPR052348">
    <property type="entry name" value="Metallopeptidase_M50B"/>
</dbReference>
<dbReference type="PANTHER" id="PTHR35864">
    <property type="entry name" value="ZINC METALLOPROTEASE MJ0611-RELATED"/>
    <property type="match status" value="1"/>
</dbReference>
<protein>
    <recommendedName>
        <fullName evidence="14">Peptidase M50 domain-containing protein</fullName>
    </recommendedName>
</protein>
<keyword evidence="10 13" id="KW-1133">Transmembrane helix</keyword>
<dbReference type="GO" id="GO:0008237">
    <property type="term" value="F:metallopeptidase activity"/>
    <property type="evidence" value="ECO:0007669"/>
    <property type="project" value="UniProtKB-KW"/>
</dbReference>
<evidence type="ECO:0000256" key="9">
    <source>
        <dbReference type="ARBA" id="ARBA00022833"/>
    </source>
</evidence>
<evidence type="ECO:0000313" key="15">
    <source>
        <dbReference type="EMBL" id="OGZ67664.1"/>
    </source>
</evidence>
<sequence>MDIIITIFSLIILLFSVVIHELAHGSVAYSLGDLTAKYQGRLTLNPIKHLDLFGSIILPLLLLLATAGQGPVFGWAKPVPINPYNFRDQKWGSLKVAISGPLSNLSLALFFGLILRFIPVQFLNNFPGLFLIFSFIVQINIILALFNLIPIPPLDGSWILFDLLPAGLSQVKTFLQQYGIYMLIFLIFFGGLGGLYDFVGFLYHLITGF</sequence>
<evidence type="ECO:0000313" key="16">
    <source>
        <dbReference type="Proteomes" id="UP000176421"/>
    </source>
</evidence>
<gene>
    <name evidence="15" type="ORF">A3D35_01330</name>
</gene>
<dbReference type="PANTHER" id="PTHR35864:SF1">
    <property type="entry name" value="ZINC METALLOPROTEASE YWHC-RELATED"/>
    <property type="match status" value="1"/>
</dbReference>
<name>A0A1G2HYP0_9BACT</name>
<keyword evidence="6 13" id="KW-0812">Transmembrane</keyword>
<keyword evidence="8" id="KW-0378">Hydrolase</keyword>
<evidence type="ECO:0000256" key="6">
    <source>
        <dbReference type="ARBA" id="ARBA00022692"/>
    </source>
</evidence>
<feature type="domain" description="Peptidase M50" evidence="14">
    <location>
        <begin position="129"/>
        <end position="186"/>
    </location>
</feature>
<dbReference type="InterPro" id="IPR044537">
    <property type="entry name" value="Rip2-like"/>
</dbReference>
<dbReference type="CDD" id="cd06158">
    <property type="entry name" value="S2P-M50_like_1"/>
    <property type="match status" value="1"/>
</dbReference>
<keyword evidence="9" id="KW-0862">Zinc</keyword>
<evidence type="ECO:0000259" key="14">
    <source>
        <dbReference type="Pfam" id="PF02163"/>
    </source>
</evidence>
<dbReference type="EMBL" id="MHOS01000033">
    <property type="protein sequence ID" value="OGZ67664.1"/>
    <property type="molecule type" value="Genomic_DNA"/>
</dbReference>
<dbReference type="STRING" id="1802206.A3D35_01330"/>
<comment type="similarity">
    <text evidence="3">Belongs to the peptidase M50B family.</text>
</comment>
<dbReference type="InterPro" id="IPR008915">
    <property type="entry name" value="Peptidase_M50"/>
</dbReference>
<accession>A0A1G2HYP0</accession>
<comment type="subcellular location">
    <subcellularLocation>
        <location evidence="2">Cell membrane</location>
        <topology evidence="2">Multi-pass membrane protein</topology>
    </subcellularLocation>
</comment>
<proteinExistence type="inferred from homology"/>
<keyword evidence="5" id="KW-0645">Protease</keyword>